<dbReference type="InterPro" id="IPR011990">
    <property type="entry name" value="TPR-like_helical_dom_sf"/>
</dbReference>
<dbReference type="Proteomes" id="UP001304071">
    <property type="component" value="Chromosome 2"/>
</dbReference>
<sequence>MMPINVQIKYDLQNKRYSELDFLFDSSRWEENPEYLGLAYFVLQSQGNSTQEMFDQIVEKQGNQALAYRYLGEIAESLFGNTYNGDIALFYYQESLKLETQDTITQFKIYLLSGDWDAFINAIKIEYQKNNINQLNNLLCHCNIYRLNREKINNDDFLFLKNICLSCDLKNSKNILAYCYFYLNEIESGINLFKSEGKFNKEIVSLYFDGGLIDLDFAIDKMFDFNVVQFLEDKPKLLYEKIKLIDSKGDFGFNFETLIKFAFNAEQYNDVINRVNSANDNEVTINIKLYYVISSLKLNLEINNNYEDDINKHQFSKYLLSEKAPDLLMYYFSYLILKNLYQLEKNITNNNLPCMIENMGIFIDAKNYLNHDFLLSFWFREQLINDLNKVRERWNSLFYTKKIEKINDKEINLEDKTELSIILMNLNKFNEALNILNTLDNNSMKFCHLKGLCCQSLGDEVGAHTHFKKASEIMNDSGERNYEVIGSYLKSSDLLGKELDSSFRKQCIEQYNLSIIDKYSCAVLTQRYNSLYKYYPFNNFTLDSLINGYFYLPLAEQLNDPIEMPFDKLVENKEYVYIQPNFRIASFSKNKNSMLMWSHYAANHSGIMVEYAFFRELPDGVGIADIEYTNVLKRKEDKNKFLFNQYLLTKNSDWEYEKEIRIFSYGKDKIYYKKFNYPNIVHDKADACIRSITLGYKFPDSLEKLIINIVNGLNSNDTTQPKIVIRKAKLCESNFFELEYEEINY</sequence>
<keyword evidence="2" id="KW-1185">Reference proteome</keyword>
<evidence type="ECO:0000313" key="2">
    <source>
        <dbReference type="Proteomes" id="UP001304071"/>
    </source>
</evidence>
<dbReference type="RefSeq" id="WP_261896756.1">
    <property type="nucleotide sequence ID" value="NZ_AP024896.1"/>
</dbReference>
<organism evidence="1 2">
    <name type="scientific">Vibrio porteresiae DSM 19223</name>
    <dbReference type="NCBI Taxonomy" id="1123496"/>
    <lineage>
        <taxon>Bacteria</taxon>
        <taxon>Pseudomonadati</taxon>
        <taxon>Pseudomonadota</taxon>
        <taxon>Gammaproteobacteria</taxon>
        <taxon>Vibrionales</taxon>
        <taxon>Vibrionaceae</taxon>
        <taxon>Vibrio</taxon>
    </lineage>
</organism>
<protein>
    <submittedName>
        <fullName evidence="1">DUF2971 domain-containing protein</fullName>
    </submittedName>
</protein>
<dbReference type="EMBL" id="CP138204">
    <property type="protein sequence ID" value="WPC76338.1"/>
    <property type="molecule type" value="Genomic_DNA"/>
</dbReference>
<gene>
    <name evidence="1" type="ORF">R8Z52_17570</name>
</gene>
<name>A0ABZ0QLQ0_9VIBR</name>
<accession>A0ABZ0QLQ0</accession>
<reference evidence="1 2" key="1">
    <citation type="submission" date="2023-11" db="EMBL/GenBank/DDBJ databases">
        <title>Plant-associative lifestyle of Vibrio porteresiae and its evolutionary dynamics.</title>
        <authorList>
            <person name="Rameshkumar N."/>
            <person name="Kirti K."/>
        </authorList>
    </citation>
    <scope>NUCLEOTIDE SEQUENCE [LARGE SCALE GENOMIC DNA]</scope>
    <source>
        <strain evidence="1 2">MSSRF30</strain>
    </source>
</reference>
<proteinExistence type="predicted"/>
<evidence type="ECO:0000313" key="1">
    <source>
        <dbReference type="EMBL" id="WPC76338.1"/>
    </source>
</evidence>
<dbReference type="SUPFAM" id="SSF48452">
    <property type="entry name" value="TPR-like"/>
    <property type="match status" value="1"/>
</dbReference>